<dbReference type="OrthoDB" id="10019582at2759"/>
<dbReference type="PANTHER" id="PTHR12129">
    <property type="entry name" value="HEPARAN SULFATE 2-O-SULFOTRANSFERASE"/>
    <property type="match status" value="1"/>
</dbReference>
<name>A0A9Q0YI00_HOLLE</name>
<evidence type="ECO:0000256" key="7">
    <source>
        <dbReference type="ARBA" id="ARBA00023136"/>
    </source>
</evidence>
<dbReference type="Proteomes" id="UP001152320">
    <property type="component" value="Chromosome 20"/>
</dbReference>
<keyword evidence="8" id="KW-0325">Glycoprotein</keyword>
<dbReference type="PANTHER" id="PTHR12129:SF15">
    <property type="entry name" value="URONYL 2-SULFOTRANSFERASE"/>
    <property type="match status" value="1"/>
</dbReference>
<sequence length="332" mass="38199">MLTFLHMSNVSLPSVRFAKEDLSNHGDLLVQWHPAYNDSNVYYLPDVEVGKFFIFNPTAFTGADFFAQLIKDFVIQSGRRDIQVFNLTGLNAKSEPLEHQTENLRTILFGSWPSNVYIVSDAHVSDIFGPHYVPNQLIYPFSISFIRHPFDAFVASFHYHRQGQMLFSPGNETREQFLSKLSQTVGEVEKYLESGKEIRTYANDMSAVVPFCGGSDLKACSGVHPVKAVRIITRAKKNVRVSNTFIGLMEDFRDIPKLLERLSPGICNGLSQYTSSQAANFPAWIDTKIHLKRSVKEKLKRDNRVKLELRFYDWVKERYYNEKKRLLNENKL</sequence>
<comment type="subcellular location">
    <subcellularLocation>
        <location evidence="1">Golgi apparatus membrane</location>
        <topology evidence="1">Single-pass type II membrane protein</topology>
    </subcellularLocation>
</comment>
<evidence type="ECO:0000256" key="2">
    <source>
        <dbReference type="ARBA" id="ARBA00022679"/>
    </source>
</evidence>
<evidence type="ECO:0000256" key="6">
    <source>
        <dbReference type="ARBA" id="ARBA00023034"/>
    </source>
</evidence>
<dbReference type="GO" id="GO:0000139">
    <property type="term" value="C:Golgi membrane"/>
    <property type="evidence" value="ECO:0007669"/>
    <property type="project" value="UniProtKB-SubCell"/>
</dbReference>
<evidence type="ECO:0000256" key="8">
    <source>
        <dbReference type="ARBA" id="ARBA00023180"/>
    </source>
</evidence>
<dbReference type="GO" id="GO:0008146">
    <property type="term" value="F:sulfotransferase activity"/>
    <property type="evidence" value="ECO:0007669"/>
    <property type="project" value="InterPro"/>
</dbReference>
<evidence type="ECO:0008006" key="11">
    <source>
        <dbReference type="Google" id="ProtNLM"/>
    </source>
</evidence>
<reference evidence="9" key="1">
    <citation type="submission" date="2021-10" db="EMBL/GenBank/DDBJ databases">
        <title>Tropical sea cucumber genome reveals ecological adaptation and Cuvierian tubules defense mechanism.</title>
        <authorList>
            <person name="Chen T."/>
        </authorList>
    </citation>
    <scope>NUCLEOTIDE SEQUENCE</scope>
    <source>
        <strain evidence="9">Nanhai2018</strain>
        <tissue evidence="9">Muscle</tissue>
    </source>
</reference>
<dbReference type="InterPro" id="IPR027417">
    <property type="entry name" value="P-loop_NTPase"/>
</dbReference>
<keyword evidence="10" id="KW-1185">Reference proteome</keyword>
<evidence type="ECO:0000313" key="9">
    <source>
        <dbReference type="EMBL" id="KAJ8022915.1"/>
    </source>
</evidence>
<dbReference type="Gene3D" id="3.40.50.300">
    <property type="entry name" value="P-loop containing nucleotide triphosphate hydrolases"/>
    <property type="match status" value="1"/>
</dbReference>
<keyword evidence="4" id="KW-0735">Signal-anchor</keyword>
<evidence type="ECO:0000256" key="4">
    <source>
        <dbReference type="ARBA" id="ARBA00022968"/>
    </source>
</evidence>
<keyword evidence="7" id="KW-0472">Membrane</keyword>
<evidence type="ECO:0000256" key="3">
    <source>
        <dbReference type="ARBA" id="ARBA00022692"/>
    </source>
</evidence>
<dbReference type="AlphaFoldDB" id="A0A9Q0YI00"/>
<gene>
    <name evidence="9" type="ORF">HOLleu_37946</name>
</gene>
<evidence type="ECO:0000313" key="10">
    <source>
        <dbReference type="Proteomes" id="UP001152320"/>
    </source>
</evidence>
<dbReference type="EMBL" id="JAIZAY010000020">
    <property type="protein sequence ID" value="KAJ8022915.1"/>
    <property type="molecule type" value="Genomic_DNA"/>
</dbReference>
<evidence type="ECO:0000256" key="1">
    <source>
        <dbReference type="ARBA" id="ARBA00004323"/>
    </source>
</evidence>
<proteinExistence type="predicted"/>
<evidence type="ECO:0000256" key="5">
    <source>
        <dbReference type="ARBA" id="ARBA00022989"/>
    </source>
</evidence>
<accession>A0A9Q0YI00</accession>
<dbReference type="InterPro" id="IPR007734">
    <property type="entry name" value="Heparan_SO4_2-O-STrfase"/>
</dbReference>
<organism evidence="9 10">
    <name type="scientific">Holothuria leucospilota</name>
    <name type="common">Black long sea cucumber</name>
    <name type="synonym">Mertensiothuria leucospilota</name>
    <dbReference type="NCBI Taxonomy" id="206669"/>
    <lineage>
        <taxon>Eukaryota</taxon>
        <taxon>Metazoa</taxon>
        <taxon>Echinodermata</taxon>
        <taxon>Eleutherozoa</taxon>
        <taxon>Echinozoa</taxon>
        <taxon>Holothuroidea</taxon>
        <taxon>Aspidochirotacea</taxon>
        <taxon>Aspidochirotida</taxon>
        <taxon>Holothuriidae</taxon>
        <taxon>Holothuria</taxon>
    </lineage>
</organism>
<keyword evidence="3" id="KW-0812">Transmembrane</keyword>
<protein>
    <recommendedName>
        <fullName evidence="11">Sulfotransferase</fullName>
    </recommendedName>
</protein>
<keyword evidence="2" id="KW-0808">Transferase</keyword>
<keyword evidence="5" id="KW-1133">Transmembrane helix</keyword>
<comment type="caution">
    <text evidence="9">The sequence shown here is derived from an EMBL/GenBank/DDBJ whole genome shotgun (WGS) entry which is preliminary data.</text>
</comment>
<keyword evidence="6" id="KW-0333">Golgi apparatus</keyword>